<sequence>MHLSQLVSVLALGGLAVAGRSARHVGGFADRLQRSGRSIAADTPLMPRDFHDFQATAKRATAASQFLTKTTSKFVVNGSAIPDVDFDVGESYAGSIPLAPNSSDDLFFWFFPSENPAAEKEILIWLNGGPGCSSLEGLLQENGPFSWQYGTYKPVANPWSWHKLTNVVWVEQPVGTGFSRGTPTATSEEDVAKQFMSWFKNFVDTFAMQGYTVYITGESYAGQYVPYIASAMLDANDTTYYNVSGIMIYDPSIAYDDLQSAVTVLPLVESAAAVFPFNDTFWADIRARDVACGYADFRDEFLTFPPPRLLPAPEDIPGRNNDSCQALYEDIYDAVMAVNPCFDIYAVQTTCPLLWDVLGFPGSFGYQPEGASIYFNRTDVQEAINAPKMIWETCSSDDVFVDGGDSSLPSSVTVLPGVIERTQNVIIAHGALDMILIANGTLLAIQNMTWGGAQGFQTTPKDPFYVPYHDEVSLSTLAAAGVMGTTHTERGLTYVTIALSGHMVPQYQPTAAYRQLEVLLGRVSSLNSVDSFTTNANVPQVSASELAAEGGIFL</sequence>
<evidence type="ECO:0000313" key="9">
    <source>
        <dbReference type="Proteomes" id="UP000094444"/>
    </source>
</evidence>
<evidence type="ECO:0000256" key="2">
    <source>
        <dbReference type="ARBA" id="ARBA00022645"/>
    </source>
</evidence>
<dbReference type="InterPro" id="IPR001563">
    <property type="entry name" value="Peptidase_S10"/>
</dbReference>
<dbReference type="Proteomes" id="UP000094444">
    <property type="component" value="Unassembled WGS sequence"/>
</dbReference>
<organism evidence="8 9">
    <name type="scientific">Diaporthe helianthi</name>
    <dbReference type="NCBI Taxonomy" id="158607"/>
    <lineage>
        <taxon>Eukaryota</taxon>
        <taxon>Fungi</taxon>
        <taxon>Dikarya</taxon>
        <taxon>Ascomycota</taxon>
        <taxon>Pezizomycotina</taxon>
        <taxon>Sordariomycetes</taxon>
        <taxon>Sordariomycetidae</taxon>
        <taxon>Diaporthales</taxon>
        <taxon>Diaporthaceae</taxon>
        <taxon>Diaporthe</taxon>
    </lineage>
</organism>
<evidence type="ECO:0000256" key="5">
    <source>
        <dbReference type="ARBA" id="ARBA00022801"/>
    </source>
</evidence>
<name>A0A2P5HS00_DIAHE</name>
<evidence type="ECO:0000256" key="1">
    <source>
        <dbReference type="ARBA" id="ARBA00009431"/>
    </source>
</evidence>
<dbReference type="AlphaFoldDB" id="A0A2P5HS00"/>
<dbReference type="GO" id="GO:0004185">
    <property type="term" value="F:serine-type carboxypeptidase activity"/>
    <property type="evidence" value="ECO:0007669"/>
    <property type="project" value="UniProtKB-UniRule"/>
</dbReference>
<comment type="caution">
    <text evidence="8">The sequence shown here is derived from an EMBL/GenBank/DDBJ whole genome shotgun (WGS) entry which is preliminary data.</text>
</comment>
<dbReference type="PROSITE" id="PS00560">
    <property type="entry name" value="CARBOXYPEPT_SER_HIS"/>
    <property type="match status" value="1"/>
</dbReference>
<dbReference type="InterPro" id="IPR029058">
    <property type="entry name" value="AB_hydrolase_fold"/>
</dbReference>
<dbReference type="EMBL" id="MAVT02000880">
    <property type="protein sequence ID" value="POS73007.1"/>
    <property type="molecule type" value="Genomic_DNA"/>
</dbReference>
<keyword evidence="6" id="KW-0325">Glycoprotein</keyword>
<keyword evidence="2 7" id="KW-0121">Carboxypeptidase</keyword>
<evidence type="ECO:0000256" key="4">
    <source>
        <dbReference type="ARBA" id="ARBA00022729"/>
    </source>
</evidence>
<feature type="signal peptide" evidence="7">
    <location>
        <begin position="1"/>
        <end position="18"/>
    </location>
</feature>
<dbReference type="InterPro" id="IPR018202">
    <property type="entry name" value="Ser_caboxypep_ser_AS"/>
</dbReference>
<evidence type="ECO:0000256" key="3">
    <source>
        <dbReference type="ARBA" id="ARBA00022670"/>
    </source>
</evidence>
<dbReference type="PANTHER" id="PTHR11802">
    <property type="entry name" value="SERINE PROTEASE FAMILY S10 SERINE CARBOXYPEPTIDASE"/>
    <property type="match status" value="1"/>
</dbReference>
<reference evidence="8" key="1">
    <citation type="submission" date="2017-09" db="EMBL/GenBank/DDBJ databases">
        <title>Polyketide synthases of a Diaporthe helianthi virulent isolate.</title>
        <authorList>
            <person name="Baroncelli R."/>
        </authorList>
    </citation>
    <scope>NUCLEOTIDE SEQUENCE [LARGE SCALE GENOMIC DNA]</scope>
    <source>
        <strain evidence="8">7/96</strain>
    </source>
</reference>
<evidence type="ECO:0000313" key="8">
    <source>
        <dbReference type="EMBL" id="POS73007.1"/>
    </source>
</evidence>
<keyword evidence="3 7" id="KW-0645">Protease</keyword>
<dbReference type="STRING" id="158607.A0A2P5HS00"/>
<dbReference type="GO" id="GO:0006508">
    <property type="term" value="P:proteolysis"/>
    <property type="evidence" value="ECO:0007669"/>
    <property type="project" value="UniProtKB-KW"/>
</dbReference>
<accession>A0A2P5HS00</accession>
<dbReference type="InterPro" id="IPR033124">
    <property type="entry name" value="Ser_caboxypep_his_AS"/>
</dbReference>
<dbReference type="Gene3D" id="3.40.50.1820">
    <property type="entry name" value="alpha/beta hydrolase"/>
    <property type="match status" value="1"/>
</dbReference>
<evidence type="ECO:0000256" key="7">
    <source>
        <dbReference type="RuleBase" id="RU361156"/>
    </source>
</evidence>
<feature type="chain" id="PRO_5015020875" description="Carboxypeptidase" evidence="7">
    <location>
        <begin position="19"/>
        <end position="554"/>
    </location>
</feature>
<evidence type="ECO:0000256" key="6">
    <source>
        <dbReference type="ARBA" id="ARBA00023180"/>
    </source>
</evidence>
<dbReference type="PANTHER" id="PTHR11802:SF479">
    <property type="entry name" value="CARBOXYPEPTIDASE"/>
    <property type="match status" value="1"/>
</dbReference>
<dbReference type="InParanoid" id="A0A2P5HS00"/>
<dbReference type="FunFam" id="3.40.50.1820:FF:000118">
    <property type="entry name" value="Carboxypeptidase"/>
    <property type="match status" value="1"/>
</dbReference>
<comment type="similarity">
    <text evidence="1 7">Belongs to the peptidase S10 family.</text>
</comment>
<dbReference type="OrthoDB" id="443318at2759"/>
<protein>
    <recommendedName>
        <fullName evidence="7">Carboxypeptidase</fullName>
        <ecNumber evidence="7">3.4.16.-</ecNumber>
    </recommendedName>
</protein>
<proteinExistence type="inferred from homology"/>
<dbReference type="EC" id="3.4.16.-" evidence="7"/>
<dbReference type="SUPFAM" id="SSF53474">
    <property type="entry name" value="alpha/beta-Hydrolases"/>
    <property type="match status" value="1"/>
</dbReference>
<keyword evidence="4 7" id="KW-0732">Signal</keyword>
<dbReference type="PROSITE" id="PS00131">
    <property type="entry name" value="CARBOXYPEPT_SER_SER"/>
    <property type="match status" value="1"/>
</dbReference>
<gene>
    <name evidence="8" type="ORF">DHEL01_v208604</name>
</gene>
<dbReference type="Pfam" id="PF00450">
    <property type="entry name" value="Peptidase_S10"/>
    <property type="match status" value="1"/>
</dbReference>
<dbReference type="PRINTS" id="PR00724">
    <property type="entry name" value="CRBOXYPTASEC"/>
</dbReference>
<keyword evidence="9" id="KW-1185">Reference proteome</keyword>
<keyword evidence="5 7" id="KW-0378">Hydrolase</keyword>